<dbReference type="GO" id="GO:0042078">
    <property type="term" value="P:germ-line stem cell division"/>
    <property type="evidence" value="ECO:0007669"/>
    <property type="project" value="TreeGrafter"/>
</dbReference>
<evidence type="ECO:0000256" key="2">
    <source>
        <dbReference type="ARBA" id="ARBA00022473"/>
    </source>
</evidence>
<evidence type="ECO:0000313" key="14">
    <source>
        <dbReference type="EMBL" id="KAI5627099.1"/>
    </source>
</evidence>
<dbReference type="AlphaFoldDB" id="A0AAD5B4M3"/>
<dbReference type="InterPro" id="IPR035437">
    <property type="entry name" value="SNase_OB-fold_sf"/>
</dbReference>
<dbReference type="GO" id="GO:0031047">
    <property type="term" value="P:regulatory ncRNA-mediated gene silencing"/>
    <property type="evidence" value="ECO:0007669"/>
    <property type="project" value="UniProtKB-KW"/>
</dbReference>
<dbReference type="InterPro" id="IPR001650">
    <property type="entry name" value="Helicase_C-like"/>
</dbReference>
<dbReference type="CDD" id="cd20435">
    <property type="entry name" value="Tudor_TDRD12_rpt2"/>
    <property type="match status" value="1"/>
</dbReference>
<dbReference type="GO" id="GO:0016787">
    <property type="term" value="F:hydrolase activity"/>
    <property type="evidence" value="ECO:0007669"/>
    <property type="project" value="UniProtKB-KW"/>
</dbReference>
<dbReference type="Pfam" id="PF00567">
    <property type="entry name" value="TUDOR"/>
    <property type="match status" value="2"/>
</dbReference>
<evidence type="ECO:0000256" key="6">
    <source>
        <dbReference type="ARBA" id="ARBA00022801"/>
    </source>
</evidence>
<dbReference type="Pfam" id="PF00271">
    <property type="entry name" value="Helicase_C"/>
    <property type="match status" value="1"/>
</dbReference>
<dbReference type="PANTHER" id="PTHR22655:SF2">
    <property type="entry name" value="ATP-DEPENDENT RNA HELICASE TDRD12-RELATED"/>
    <property type="match status" value="1"/>
</dbReference>
<dbReference type="InterPro" id="IPR002999">
    <property type="entry name" value="Tudor"/>
</dbReference>
<accession>A0AAD5B4M3</accession>
<dbReference type="SUPFAM" id="SSF52540">
    <property type="entry name" value="P-loop containing nucleoside triphosphate hydrolases"/>
    <property type="match status" value="1"/>
</dbReference>
<evidence type="ECO:0000256" key="7">
    <source>
        <dbReference type="ARBA" id="ARBA00022806"/>
    </source>
</evidence>
<evidence type="ECO:0000256" key="3">
    <source>
        <dbReference type="ARBA" id="ARBA00022737"/>
    </source>
</evidence>
<sequence>MEFGELLELEIIKVEDPGCIWGRIVKGQGVQVNNPQDYENLHVKMNLFYHKVDLDVQKVKPSSLEKEQVCVVFWPELRSWCRAKVESLFLGSVRSQATCFLVDHGERVVVSVDDVRSPLDKFLQLPFRLLRFKLARIHPMRLKVQICNMTAELVPSSHWDSSATKYLHNLLQASTLVEAVSCGTQDDCTAVELYLTIKNVKICVNDDLVVKKFAYFSSETALEDQSGCVDRSPVSLAWDIFSSPQEILKINSCCAVRSGPSHFLTRKSINDLIPEMDHVKSQVTAVNSVFPTGALAALENGESDGQEIFAVHHKGGETKSTEKGNVQTGDFEVTYTESTLAEELSEKLNLFSEVHIVITDLLVLETYSSTSVIPTMQKEPTLRQETEQTCNTGQFACDRLLQLLNPDPINPDQESLDDNVTCWKPNMTGVLVHSAVSINPCRILTRAPITEQFRKFLFRRGYTGPGLAESFCWPSVARGCDTLLISHHGEDPLTYIPPLLTQLQLASLHRTLTAHTGPIAVIVCPGWEKVMSVLELLEESQAAVNLHPVDVLVGKCKNEAEQIKIQNNCQLLVTTPFSLARLLEVQFFHFYRLCHLILDEAHELFSRAPEQMNAILQHYQKVVSREERTACVQQIVVVSRQWCRELETVIRNHMFNPCIIITVPEEAALYGGVQQTILMCVDCNKTSLLLSSLDFSPSVPQKTLIITNSTEEVEHVYKALSSTAAFSLKVHEGLTHQFDVVFEQWRKDIGPGTQVILVTTNDCMRSLGIRDATCVVHYGFPSSPKLFGNRMFCMRENFQNLVCKNQFDGSSPAARSVLLISEQNARHVSGLLRYLKRTDSLLPPELMQFAQGVQQAKEQWKADRPLCSYLKTLGFCRDSFMCPDRHKINKILDRPQHLDSGTISVLPLYIKTANVYYGRIVDQKENGYEKLAAEMKSHYAKQRLCAKEVIEGGFYAVQEDDVYQRVCVTKVPEKGHQLFNSVKARFVDEGRIQEVKSFELLQLPLEFQSLPDQAVEIILCRAQPIDGEIDWNPKVTSYQYILKYVK</sequence>
<comment type="catalytic activity">
    <reaction evidence="12">
        <text>ATP + H2O = ADP + phosphate + H(+)</text>
        <dbReference type="Rhea" id="RHEA:13065"/>
        <dbReference type="ChEBI" id="CHEBI:15377"/>
        <dbReference type="ChEBI" id="CHEBI:15378"/>
        <dbReference type="ChEBI" id="CHEBI:30616"/>
        <dbReference type="ChEBI" id="CHEBI:43474"/>
        <dbReference type="ChEBI" id="CHEBI:456216"/>
        <dbReference type="EC" id="3.6.4.13"/>
    </reaction>
</comment>
<keyword evidence="3" id="KW-0677">Repeat</keyword>
<dbReference type="Proteomes" id="UP001205998">
    <property type="component" value="Unassembled WGS sequence"/>
</dbReference>
<keyword evidence="11" id="KW-0469">Meiosis</keyword>
<dbReference type="GO" id="GO:0051321">
    <property type="term" value="P:meiotic cell cycle"/>
    <property type="evidence" value="ECO:0007669"/>
    <property type="project" value="UniProtKB-KW"/>
</dbReference>
<evidence type="ECO:0000256" key="12">
    <source>
        <dbReference type="ARBA" id="ARBA00047984"/>
    </source>
</evidence>
<organism evidence="14 15">
    <name type="scientific">Silurus asotus</name>
    <name type="common">Amur catfish</name>
    <name type="synonym">Parasilurus asotus</name>
    <dbReference type="NCBI Taxonomy" id="30991"/>
    <lineage>
        <taxon>Eukaryota</taxon>
        <taxon>Metazoa</taxon>
        <taxon>Chordata</taxon>
        <taxon>Craniata</taxon>
        <taxon>Vertebrata</taxon>
        <taxon>Euteleostomi</taxon>
        <taxon>Actinopterygii</taxon>
        <taxon>Neopterygii</taxon>
        <taxon>Teleostei</taxon>
        <taxon>Ostariophysi</taxon>
        <taxon>Siluriformes</taxon>
        <taxon>Siluridae</taxon>
        <taxon>Silurus</taxon>
    </lineage>
</organism>
<proteinExistence type="predicted"/>
<dbReference type="GO" id="GO:0007283">
    <property type="term" value="P:spermatogenesis"/>
    <property type="evidence" value="ECO:0007669"/>
    <property type="project" value="UniProtKB-KW"/>
</dbReference>
<dbReference type="InterPro" id="IPR027417">
    <property type="entry name" value="P-loop_NTPase"/>
</dbReference>
<dbReference type="PANTHER" id="PTHR22655">
    <property type="entry name" value="ATP-DEPENDENT RNA HELICASE TDRD12-RELATED"/>
    <property type="match status" value="1"/>
</dbReference>
<keyword evidence="10" id="KW-0943">RNA-mediated gene silencing</keyword>
<evidence type="ECO:0000259" key="13">
    <source>
        <dbReference type="PROSITE" id="PS50304"/>
    </source>
</evidence>
<keyword evidence="7 14" id="KW-0347">Helicase</keyword>
<evidence type="ECO:0000256" key="1">
    <source>
        <dbReference type="ARBA" id="ARBA00012552"/>
    </source>
</evidence>
<keyword evidence="8" id="KW-0067">ATP-binding</keyword>
<dbReference type="Pfam" id="PF00270">
    <property type="entry name" value="DEAD"/>
    <property type="match status" value="1"/>
</dbReference>
<evidence type="ECO:0000256" key="11">
    <source>
        <dbReference type="ARBA" id="ARBA00023254"/>
    </source>
</evidence>
<dbReference type="Gene3D" id="2.30.30.140">
    <property type="match status" value="2"/>
</dbReference>
<dbReference type="SUPFAM" id="SSF63748">
    <property type="entry name" value="Tudor/PWWP/MBT"/>
    <property type="match status" value="2"/>
</dbReference>
<evidence type="ECO:0000256" key="9">
    <source>
        <dbReference type="ARBA" id="ARBA00022871"/>
    </source>
</evidence>
<dbReference type="Gene3D" id="2.40.50.90">
    <property type="match status" value="2"/>
</dbReference>
<evidence type="ECO:0000256" key="10">
    <source>
        <dbReference type="ARBA" id="ARBA00023158"/>
    </source>
</evidence>
<evidence type="ECO:0000256" key="4">
    <source>
        <dbReference type="ARBA" id="ARBA00022741"/>
    </source>
</evidence>
<evidence type="ECO:0000256" key="5">
    <source>
        <dbReference type="ARBA" id="ARBA00022782"/>
    </source>
</evidence>
<dbReference type="GO" id="GO:0003676">
    <property type="term" value="F:nucleic acid binding"/>
    <property type="evidence" value="ECO:0007669"/>
    <property type="project" value="InterPro"/>
</dbReference>
<keyword evidence="15" id="KW-1185">Reference proteome</keyword>
<feature type="domain" description="Tudor" evidence="13">
    <location>
        <begin position="63"/>
        <end position="125"/>
    </location>
</feature>
<dbReference type="GO" id="GO:0003724">
    <property type="term" value="F:RNA helicase activity"/>
    <property type="evidence" value="ECO:0007669"/>
    <property type="project" value="UniProtKB-EC"/>
</dbReference>
<dbReference type="PROSITE" id="PS50304">
    <property type="entry name" value="TUDOR"/>
    <property type="match status" value="1"/>
</dbReference>
<dbReference type="EC" id="3.6.4.13" evidence="1"/>
<protein>
    <recommendedName>
        <fullName evidence="1">RNA helicase</fullName>
        <ecNumber evidence="1">3.6.4.13</ecNumber>
    </recommendedName>
</protein>
<keyword evidence="2" id="KW-0217">Developmental protein</keyword>
<dbReference type="Gene3D" id="3.40.50.300">
    <property type="entry name" value="P-loop containing nucleotide triphosphate hydrolases"/>
    <property type="match status" value="2"/>
</dbReference>
<dbReference type="FunFam" id="3.40.50.300:FF:001416">
    <property type="entry name" value="Tudor domain containing 12"/>
    <property type="match status" value="1"/>
</dbReference>
<keyword evidence="6" id="KW-0378">Hydrolase</keyword>
<dbReference type="GO" id="GO:0005524">
    <property type="term" value="F:ATP binding"/>
    <property type="evidence" value="ECO:0007669"/>
    <property type="project" value="UniProtKB-KW"/>
</dbReference>
<dbReference type="InterPro" id="IPR011545">
    <property type="entry name" value="DEAD/DEAH_box_helicase_dom"/>
</dbReference>
<name>A0AAD5B4M3_SILAS</name>
<keyword evidence="5" id="KW-0221">Differentiation</keyword>
<keyword evidence="4" id="KW-0547">Nucleotide-binding</keyword>
<evidence type="ECO:0000313" key="15">
    <source>
        <dbReference type="Proteomes" id="UP001205998"/>
    </source>
</evidence>
<gene>
    <name evidence="14" type="ORF">C0J50_13597</name>
</gene>
<comment type="caution">
    <text evidence="14">The sequence shown here is derived from an EMBL/GenBank/DDBJ whole genome shotgun (WGS) entry which is preliminary data.</text>
</comment>
<reference evidence="14" key="1">
    <citation type="submission" date="2018-07" db="EMBL/GenBank/DDBJ databases">
        <title>Comparative genomics of catfishes provides insights into carnivory and benthic adaptation.</title>
        <authorList>
            <person name="Zhang Y."/>
            <person name="Wang D."/>
            <person name="Peng Z."/>
            <person name="Zheng S."/>
            <person name="Shao F."/>
            <person name="Tao W."/>
        </authorList>
    </citation>
    <scope>NUCLEOTIDE SEQUENCE</scope>
    <source>
        <strain evidence="14">Chongqing</strain>
    </source>
</reference>
<evidence type="ECO:0000256" key="8">
    <source>
        <dbReference type="ARBA" id="ARBA00022840"/>
    </source>
</evidence>
<dbReference type="EMBL" id="MU551526">
    <property type="protein sequence ID" value="KAI5627099.1"/>
    <property type="molecule type" value="Genomic_DNA"/>
</dbReference>
<keyword evidence="9" id="KW-0744">Spermatogenesis</keyword>